<accession>A0A1Y2H8C2</accession>
<protein>
    <recommendedName>
        <fullName evidence="4">BRCT domain-containing protein</fullName>
    </recommendedName>
</protein>
<feature type="compositionally biased region" description="Polar residues" evidence="1">
    <location>
        <begin position="665"/>
        <end position="692"/>
    </location>
</feature>
<feature type="compositionally biased region" description="Acidic residues" evidence="1">
    <location>
        <begin position="752"/>
        <end position="761"/>
    </location>
</feature>
<evidence type="ECO:0000256" key="1">
    <source>
        <dbReference type="SAM" id="MobiDB-lite"/>
    </source>
</evidence>
<feature type="compositionally biased region" description="Low complexity" evidence="1">
    <location>
        <begin position="521"/>
        <end position="535"/>
    </location>
</feature>
<evidence type="ECO:0000313" key="3">
    <source>
        <dbReference type="Proteomes" id="UP000193411"/>
    </source>
</evidence>
<name>A0A1Y2H8C2_9FUNG</name>
<evidence type="ECO:0008006" key="4">
    <source>
        <dbReference type="Google" id="ProtNLM"/>
    </source>
</evidence>
<feature type="compositionally biased region" description="Basic and acidic residues" evidence="1">
    <location>
        <begin position="554"/>
        <end position="566"/>
    </location>
</feature>
<organism evidence="2 3">
    <name type="scientific">Catenaria anguillulae PL171</name>
    <dbReference type="NCBI Taxonomy" id="765915"/>
    <lineage>
        <taxon>Eukaryota</taxon>
        <taxon>Fungi</taxon>
        <taxon>Fungi incertae sedis</taxon>
        <taxon>Blastocladiomycota</taxon>
        <taxon>Blastocladiomycetes</taxon>
        <taxon>Blastocladiales</taxon>
        <taxon>Catenariaceae</taxon>
        <taxon>Catenaria</taxon>
    </lineage>
</organism>
<proteinExistence type="predicted"/>
<feature type="region of interest" description="Disordered" evidence="1">
    <location>
        <begin position="418"/>
        <end position="454"/>
    </location>
</feature>
<sequence length="795" mass="83575">MWFIVAHRYPCHPDRAHAAPLICNKSLDVGRKAGGPLSAHVAGDKSISKFQFELVVAHNDPTDLSLQLDSLPTTPALSHVRSCIRAGRRGATFTLLWVPIVLVVDSAALTQDHLDHIHSGAHMLGLKLAIDRWDAQATHVVCHPDTKLTTLQALAIQLGATPVDPSWVLAIAQNVMPVEMDEPDDITTAIHATFFRVRPSLKVTPGSLTTKPLNKQTIVLDSSLSSSLSDPHRIALDAILTQLGAKSIADASQLPSSPFLTLTATDQDQHTRDLGLGQPFCSLDTLLNAVISGSDIAACFTRPAIDPPSQPQPSSGSFLSSSMSKLPPLTGGFTASLLRSQGGSSIPRSSPFGLTQGGLLSGLTSRTGATAGGMTQGGFLSGNSAKSAGGQSMLFGGSIGAGTSLSAFMASKDRSQPLASSLFSTGPPSSSSATQLPKPIFGSKSQAQGPAATQQKLNPSLLDQIGKAGSLSEVGFHVPKRQAPPPAQPEPDSPLSDLQDTPPAGRLAPLTTTAENDQQEEQGSQGDESGPSQQPEQEELAGEQGEASGLGQEEQSRTQLETDKGSADPAPEPEHPSGSAGASVGGMASVSVVRLMNSTGAASDRGRLGSARASASGDPRNVKPFRKRWPLSPPTSADDLTPQPTRPRITIRLLDPRNANVDAPQPQQDSMGSNSPLKRHATFNSSTISTPSRPERTRFMTLDDDSNSDDDGSAGASIVPPSPRSPPMSVRGSAPPSPQVTRAKRRRRLMDSDDDEQDELLDMSVAEERATSVPDVGSFGQERTVRKRRKLLDSP</sequence>
<evidence type="ECO:0000313" key="2">
    <source>
        <dbReference type="EMBL" id="ORZ30244.1"/>
    </source>
</evidence>
<comment type="caution">
    <text evidence="2">The sequence shown here is derived from an EMBL/GenBank/DDBJ whole genome shotgun (WGS) entry which is preliminary data.</text>
</comment>
<feature type="compositionally biased region" description="Low complexity" evidence="1">
    <location>
        <begin position="542"/>
        <end position="553"/>
    </location>
</feature>
<dbReference type="AlphaFoldDB" id="A0A1Y2H8C2"/>
<reference evidence="2 3" key="1">
    <citation type="submission" date="2016-07" db="EMBL/GenBank/DDBJ databases">
        <title>Pervasive Adenine N6-methylation of Active Genes in Fungi.</title>
        <authorList>
            <consortium name="DOE Joint Genome Institute"/>
            <person name="Mondo S.J."/>
            <person name="Dannebaum R.O."/>
            <person name="Kuo R.C."/>
            <person name="Labutti K."/>
            <person name="Haridas S."/>
            <person name="Kuo A."/>
            <person name="Salamov A."/>
            <person name="Ahrendt S.R."/>
            <person name="Lipzen A."/>
            <person name="Sullivan W."/>
            <person name="Andreopoulos W.B."/>
            <person name="Clum A."/>
            <person name="Lindquist E."/>
            <person name="Daum C."/>
            <person name="Ramamoorthy G.K."/>
            <person name="Gryganskyi A."/>
            <person name="Culley D."/>
            <person name="Magnuson J.K."/>
            <person name="James T.Y."/>
            <person name="O'Malley M.A."/>
            <person name="Stajich J.E."/>
            <person name="Spatafora J.W."/>
            <person name="Visel A."/>
            <person name="Grigoriev I.V."/>
        </authorList>
    </citation>
    <scope>NUCLEOTIDE SEQUENCE [LARGE SCALE GENOMIC DNA]</scope>
    <source>
        <strain evidence="2 3">PL171</strain>
    </source>
</reference>
<feature type="compositionally biased region" description="Pro residues" evidence="1">
    <location>
        <begin position="482"/>
        <end position="492"/>
    </location>
</feature>
<dbReference type="Proteomes" id="UP000193411">
    <property type="component" value="Unassembled WGS sequence"/>
</dbReference>
<feature type="compositionally biased region" description="Polar residues" evidence="1">
    <location>
        <begin position="443"/>
        <end position="454"/>
    </location>
</feature>
<gene>
    <name evidence="2" type="ORF">BCR44DRAFT_1445410</name>
</gene>
<dbReference type="EMBL" id="MCFL01000092">
    <property type="protein sequence ID" value="ORZ30244.1"/>
    <property type="molecule type" value="Genomic_DNA"/>
</dbReference>
<feature type="compositionally biased region" description="Low complexity" evidence="1">
    <location>
        <begin position="419"/>
        <end position="434"/>
    </location>
</feature>
<feature type="region of interest" description="Disordered" evidence="1">
    <location>
        <begin position="599"/>
        <end position="795"/>
    </location>
</feature>
<feature type="region of interest" description="Disordered" evidence="1">
    <location>
        <begin position="477"/>
        <end position="585"/>
    </location>
</feature>
<feature type="compositionally biased region" description="Basic residues" evidence="1">
    <location>
        <begin position="785"/>
        <end position="795"/>
    </location>
</feature>
<feature type="compositionally biased region" description="Acidic residues" evidence="1">
    <location>
        <begin position="702"/>
        <end position="712"/>
    </location>
</feature>
<keyword evidence="3" id="KW-1185">Reference proteome</keyword>